<dbReference type="Gene3D" id="3.10.430.110">
    <property type="match status" value="1"/>
</dbReference>
<evidence type="ECO:0000256" key="1">
    <source>
        <dbReference type="ARBA" id="ARBA00022729"/>
    </source>
</evidence>
<feature type="domain" description="MucBP" evidence="5">
    <location>
        <begin position="1252"/>
        <end position="1291"/>
    </location>
</feature>
<evidence type="ECO:0000313" key="7">
    <source>
        <dbReference type="EMBL" id="GAX02530.1"/>
    </source>
</evidence>
<evidence type="ECO:0000259" key="5">
    <source>
        <dbReference type="Pfam" id="PF06458"/>
    </source>
</evidence>
<keyword evidence="7" id="KW-0449">Lipoprotein</keyword>
<feature type="region of interest" description="Disordered" evidence="3">
    <location>
        <begin position="1306"/>
        <end position="1332"/>
    </location>
</feature>
<keyword evidence="2" id="KW-0677">Repeat</keyword>
<proteinExistence type="predicted"/>
<feature type="domain" description="MucBP" evidence="5">
    <location>
        <begin position="1092"/>
        <end position="1160"/>
    </location>
</feature>
<feature type="domain" description="MucBP" evidence="5">
    <location>
        <begin position="727"/>
        <end position="796"/>
    </location>
</feature>
<feature type="region of interest" description="Disordered" evidence="3">
    <location>
        <begin position="1404"/>
        <end position="1427"/>
    </location>
</feature>
<dbReference type="Pfam" id="PF19258">
    <property type="entry name" value="KxYKxGKxW_sig"/>
    <property type="match status" value="1"/>
</dbReference>
<feature type="domain" description="MucBP" evidence="5">
    <location>
        <begin position="1033"/>
        <end position="1069"/>
    </location>
</feature>
<evidence type="ECO:0000313" key="8">
    <source>
        <dbReference type="Proteomes" id="UP000198430"/>
    </source>
</evidence>
<feature type="compositionally biased region" description="Polar residues" evidence="3">
    <location>
        <begin position="86"/>
        <end position="133"/>
    </location>
</feature>
<keyword evidence="8" id="KW-1185">Reference proteome</keyword>
<feature type="region of interest" description="Disordered" evidence="3">
    <location>
        <begin position="43"/>
        <end position="149"/>
    </location>
</feature>
<evidence type="ECO:0000256" key="2">
    <source>
        <dbReference type="ARBA" id="ARBA00022737"/>
    </source>
</evidence>
<feature type="domain" description="MBG" evidence="6">
    <location>
        <begin position="404"/>
        <end position="482"/>
    </location>
</feature>
<dbReference type="Gene3D" id="3.10.20.320">
    <property type="entry name" value="Putative peptidoglycan bound protein (lpxtg motif)"/>
    <property type="match status" value="1"/>
</dbReference>
<name>A0A1Z5IL96_9LACO</name>
<feature type="compositionally biased region" description="Polar residues" evidence="3">
    <location>
        <begin position="55"/>
        <end position="77"/>
    </location>
</feature>
<dbReference type="Pfam" id="PF17883">
    <property type="entry name" value="MBG"/>
    <property type="match status" value="1"/>
</dbReference>
<dbReference type="InterPro" id="IPR041277">
    <property type="entry name" value="MBG_Lactobacillales"/>
</dbReference>
<dbReference type="InterPro" id="IPR009459">
    <property type="entry name" value="MucBP_dom"/>
</dbReference>
<organism evidence="7 8">
    <name type="scientific">Secundilactobacillus pentosiphilus</name>
    <dbReference type="NCBI Taxonomy" id="1714682"/>
    <lineage>
        <taxon>Bacteria</taxon>
        <taxon>Bacillati</taxon>
        <taxon>Bacillota</taxon>
        <taxon>Bacilli</taxon>
        <taxon>Lactobacillales</taxon>
        <taxon>Lactobacillaceae</taxon>
        <taxon>Secundilactobacillus</taxon>
    </lineage>
</organism>
<dbReference type="NCBIfam" id="TIGR03715">
    <property type="entry name" value="KxYKxGKxW"/>
    <property type="match status" value="1"/>
</dbReference>
<dbReference type="InterPro" id="IPR022263">
    <property type="entry name" value="KxYKxGKxW"/>
</dbReference>
<feature type="chain" id="PRO_5012328689" evidence="4">
    <location>
        <begin position="45"/>
        <end position="1478"/>
    </location>
</feature>
<reference evidence="7 8" key="1">
    <citation type="submission" date="2015-11" db="EMBL/GenBank/DDBJ databases">
        <title>Draft genome sequences of new species of the genus Lactobacillus isolated from orchardgrass silage.</title>
        <authorList>
            <person name="Tohno M."/>
            <person name="Tanizawa Y."/>
            <person name="Arita M."/>
        </authorList>
    </citation>
    <scope>NUCLEOTIDE SEQUENCE [LARGE SCALE GENOMIC DNA]</scope>
    <source>
        <strain evidence="7 8">IWT140</strain>
    </source>
</reference>
<evidence type="ECO:0000256" key="4">
    <source>
        <dbReference type="SAM" id="SignalP"/>
    </source>
</evidence>
<keyword evidence="1 4" id="KW-0732">Signal</keyword>
<sequence>MEKKLENMSQVKKFKLYKSKSQWVVATIAFAALGLGATMTNAQAETKGPSEVAAQVQSSKDATNNEQSVQNSLNPDQSVIEDQHRVSQPATQPNETSGEPTQEETSNQTAVQQPSRKPSEQPQQGRPQATEAESPTAGAKTPQVAHNETVVNKTDVYNLGNTDTAKIKTAKQTAGLTYQQTGKAQTITAVDATVRSAGMWRLDDKGNVTIYGGVITPSTRFINELTGHSKSSAVKSIDIKGPLKIVGDASGLFAGLKNVTSITGLQNVDTAAVTNVDQMFANDSALTALDLSYFNFDWLRSNWFNRVDSQFAHMLDGTTGLTKITVNAFTPGWRNGATTGLALVSHATDPIPKVWQNEATGESLDVNHPVTKPNVAATYILTSIQQPTNDVITPRDKTIVYGDSTPDFTAASSGTDLKGLTFTNHDFYFEDSDGQVPKTLPTAAGVYKIHLNAGAVERIKNNNPNYLLTPKNFGTGTFTIKQKANAIVSFYDLEGHQTLPDKYNLTVTGAVDENPYVVISLPANYELTGDQPGIRVYQNGIIKYDCKITDDATDNVQINLNHHHTIGTARSVDTINLTGLPDPIKLPVPISWRTDRDEVTQQTIYSPERTTIKAPKIAGYTPASQIIPLEKTSTQAPEDRTFDFAYVPNAVTANVKIPSNGGPQTVKGITGRTGEHLQVAVPELLGYIADKQTVSATVNPDGTITVDPLHRWKGDPNYVTYSLADQTITVRFVNEKGKFLGKTVIAGKSWQKVDYGAAFAKEQELINTGYTPKAGLQNGLAGAPGKFTTHAQTFNVQLTKIKNVKVTTTLVPRDAAGNPLPNTTSTTVHGYPGTSVKMPVIPGYTAVNETVTIPSDRTQTVKVTYTANQQRITIQFVTERGAYLGTAVLKGRTDAKVNLDAALAKQQRIMTDNGYTPKGGLLNGLSALPETFTSHSQFFRVQLTKIKNVKVTTTLVPSDKAGNPLPNTTSTTVHEYPGTSVKVPVIPGYTAVNETVTIPGDRTQTLKIAYTANRVTADVAIPSNLGDQTMLGVTGKTGDQLQLEVPIISGYTADKDRVSATVNPNGTITIDGPAAKPGDKGYVTYIAHDQFITVRFLDERGEKLDSVPLRGKTNEKVDYQSAFDAMQKIINMGYTPKPGLQNGLVGAPDKFTTHAQTVNVQLAKIKNVKVTTRLVPSDTNGDPLPNTTPTAVHDYPGTSVKVPVIPGYTAAHETFTIPSDRTQTLKIAYTANQVTANVPIPSNLGDQTILGVTGKTGNQIQLEVPNISGYTADRTTVSATVNPDGTITVDPPKDKPGDQHYVTYTPVVNSNPGHVNTPSDSGTPLATTEDSGTGMPAATLGGHGVRDAGMPISAPEAHETGIPISTDANQDTEILPPATGTTGPVAHHAPVASQTTNLSAVTNQAASATGQEQPAATASQADNPQQKLTATDTANKIATKLPRTNEPAFNIWVLLGMGLMSDLSLIGLTKRKKHEESD</sequence>
<comment type="caution">
    <text evidence="7">The sequence shown here is derived from an EMBL/GenBank/DDBJ whole genome shotgun (WGS) entry which is preliminary data.</text>
</comment>
<gene>
    <name evidence="7" type="ORF">IWT140_00127</name>
</gene>
<feature type="region of interest" description="Disordered" evidence="3">
    <location>
        <begin position="1174"/>
        <end position="1195"/>
    </location>
</feature>
<dbReference type="EMBL" id="BCMH01000001">
    <property type="protein sequence ID" value="GAX02530.1"/>
    <property type="molecule type" value="Genomic_DNA"/>
</dbReference>
<feature type="compositionally biased region" description="Polar residues" evidence="3">
    <location>
        <begin position="1177"/>
        <end position="1190"/>
    </location>
</feature>
<evidence type="ECO:0000259" key="6">
    <source>
        <dbReference type="Pfam" id="PF17883"/>
    </source>
</evidence>
<feature type="region of interest" description="Disordered" evidence="3">
    <location>
        <begin position="1348"/>
        <end position="1388"/>
    </location>
</feature>
<accession>A0A1Z5IL96</accession>
<evidence type="ECO:0000256" key="3">
    <source>
        <dbReference type="SAM" id="MobiDB-lite"/>
    </source>
</evidence>
<dbReference type="Proteomes" id="UP000198430">
    <property type="component" value="Unassembled WGS sequence"/>
</dbReference>
<dbReference type="Pfam" id="PF06458">
    <property type="entry name" value="MucBP"/>
    <property type="match status" value="4"/>
</dbReference>
<feature type="compositionally biased region" description="Polar residues" evidence="3">
    <location>
        <begin position="1306"/>
        <end position="1331"/>
    </location>
</feature>
<feature type="signal peptide" evidence="4">
    <location>
        <begin position="1"/>
        <end position="44"/>
    </location>
</feature>
<dbReference type="RefSeq" id="WP_089087522.1">
    <property type="nucleotide sequence ID" value="NZ_BCMH01000001.1"/>
</dbReference>
<protein>
    <submittedName>
        <fullName evidence="7">Lipoprotein</fullName>
    </submittedName>
</protein>